<accession>A0AAN9YV84</accession>
<organism evidence="9 10">
    <name type="scientific">Diatrype stigma</name>
    <dbReference type="NCBI Taxonomy" id="117547"/>
    <lineage>
        <taxon>Eukaryota</taxon>
        <taxon>Fungi</taxon>
        <taxon>Dikarya</taxon>
        <taxon>Ascomycota</taxon>
        <taxon>Pezizomycotina</taxon>
        <taxon>Sordariomycetes</taxon>
        <taxon>Xylariomycetidae</taxon>
        <taxon>Xylariales</taxon>
        <taxon>Diatrypaceae</taxon>
        <taxon>Diatrype</taxon>
    </lineage>
</organism>
<dbReference type="InterPro" id="IPR001926">
    <property type="entry name" value="TrpB-like_PALP"/>
</dbReference>
<dbReference type="EMBL" id="JAKJXP020000015">
    <property type="protein sequence ID" value="KAK7755150.1"/>
    <property type="molecule type" value="Genomic_DNA"/>
</dbReference>
<keyword evidence="4" id="KW-0663">Pyridoxal phosphate</keyword>
<dbReference type="InterPro" id="IPR050147">
    <property type="entry name" value="Ser/Thr_Dehydratase"/>
</dbReference>
<dbReference type="SUPFAM" id="SSF53686">
    <property type="entry name" value="Tryptophan synthase beta subunit-like PLP-dependent enzymes"/>
    <property type="match status" value="1"/>
</dbReference>
<proteinExistence type="inferred from homology"/>
<dbReference type="GO" id="GO:0004794">
    <property type="term" value="F:threonine deaminase activity"/>
    <property type="evidence" value="ECO:0007669"/>
    <property type="project" value="TreeGrafter"/>
</dbReference>
<feature type="region of interest" description="Disordered" evidence="7">
    <location>
        <begin position="281"/>
        <end position="305"/>
    </location>
</feature>
<dbReference type="Pfam" id="PF00291">
    <property type="entry name" value="PALP"/>
    <property type="match status" value="2"/>
</dbReference>
<comment type="caution">
    <text evidence="9">The sequence shown here is derived from an EMBL/GenBank/DDBJ whole genome shotgun (WGS) entry which is preliminary data.</text>
</comment>
<dbReference type="GO" id="GO:0009097">
    <property type="term" value="P:isoleucine biosynthetic process"/>
    <property type="evidence" value="ECO:0007669"/>
    <property type="project" value="TreeGrafter"/>
</dbReference>
<dbReference type="Proteomes" id="UP001320420">
    <property type="component" value="Unassembled WGS sequence"/>
</dbReference>
<dbReference type="InterPro" id="IPR036052">
    <property type="entry name" value="TrpB-like_PALP_sf"/>
</dbReference>
<evidence type="ECO:0000313" key="10">
    <source>
        <dbReference type="Proteomes" id="UP001320420"/>
    </source>
</evidence>
<evidence type="ECO:0000259" key="8">
    <source>
        <dbReference type="Pfam" id="PF00291"/>
    </source>
</evidence>
<feature type="domain" description="Tryptophan synthase beta chain-like PALP" evidence="8">
    <location>
        <begin position="12"/>
        <end position="161"/>
    </location>
</feature>
<dbReference type="GO" id="GO:0003941">
    <property type="term" value="F:L-serine ammonia-lyase activity"/>
    <property type="evidence" value="ECO:0007669"/>
    <property type="project" value="UniProtKB-EC"/>
</dbReference>
<sequence length="452" mass="46647">MYPIAGALPVRSNIFLKLENLQPSGSFKSRGIGNMMRRALLAHQAASTSTSTSTTKADAAVVDFADSKNDEDDARNNDPATVHFYISSGGNAGLACATAAAALSRRDGASPCTCTIFVPVTTPAHTISKLRGLGAVVIQVGSDWAVTDRYLRAEMRAAHGGFTVGIDGSGVGGGDGEDTDAGVEEAGVKPVDVDVSMVKVKRKAGVGVYVPPFDHPHVWEGASTIVDEIVAQTAGPLKRLVATSSTSSPTAGGGNSGRIDTIVCSVGGGGLLNGIMEGIERHFSGPADSDSDPDADKRQKQRPRVLAVETAGADSLNQSVRAGKLVTLPAITSVATSLGAVRVSERAFQWATTTTTNTTKATAQPLVTSHVVSDADAVRGSVRFADDARMLVEVACGAAIAPVYNGDLRRTLGGAGLDDAEWARRNVVLVVCGGSNVTLGLLGAYRERFGVE</sequence>
<dbReference type="AlphaFoldDB" id="A0AAN9YV84"/>
<evidence type="ECO:0000256" key="4">
    <source>
        <dbReference type="ARBA" id="ARBA00022898"/>
    </source>
</evidence>
<evidence type="ECO:0000256" key="7">
    <source>
        <dbReference type="SAM" id="MobiDB-lite"/>
    </source>
</evidence>
<evidence type="ECO:0000313" key="9">
    <source>
        <dbReference type="EMBL" id="KAK7755150.1"/>
    </source>
</evidence>
<evidence type="ECO:0000256" key="1">
    <source>
        <dbReference type="ARBA" id="ARBA00001933"/>
    </source>
</evidence>
<dbReference type="GO" id="GO:0006567">
    <property type="term" value="P:L-threonine catabolic process"/>
    <property type="evidence" value="ECO:0007669"/>
    <property type="project" value="TreeGrafter"/>
</dbReference>
<evidence type="ECO:0000256" key="6">
    <source>
        <dbReference type="ARBA" id="ARBA00049406"/>
    </source>
</evidence>
<evidence type="ECO:0000256" key="2">
    <source>
        <dbReference type="ARBA" id="ARBA00010869"/>
    </source>
</evidence>
<dbReference type="PANTHER" id="PTHR48078:SF2">
    <property type="entry name" value="CATABOLIC L-SERINE_THREONINE DEHYDRATASE"/>
    <property type="match status" value="1"/>
</dbReference>
<comment type="similarity">
    <text evidence="2">Belongs to the serine/threonine dehydratase family.</text>
</comment>
<dbReference type="InterPro" id="IPR000634">
    <property type="entry name" value="Ser/Thr_deHydtase_PyrdxlP-BS"/>
</dbReference>
<keyword evidence="5" id="KW-0456">Lyase</keyword>
<dbReference type="PANTHER" id="PTHR48078">
    <property type="entry name" value="THREONINE DEHYDRATASE, MITOCHONDRIAL-RELATED"/>
    <property type="match status" value="1"/>
</dbReference>
<dbReference type="GO" id="GO:0030170">
    <property type="term" value="F:pyridoxal phosphate binding"/>
    <property type="evidence" value="ECO:0007669"/>
    <property type="project" value="InterPro"/>
</dbReference>
<dbReference type="Gene3D" id="3.40.50.1100">
    <property type="match status" value="4"/>
</dbReference>
<protein>
    <recommendedName>
        <fullName evidence="3">L-serine ammonia-lyase</fullName>
        <ecNumber evidence="3">4.3.1.17</ecNumber>
    </recommendedName>
</protein>
<comment type="cofactor">
    <cofactor evidence="1">
        <name>pyridoxal 5'-phosphate</name>
        <dbReference type="ChEBI" id="CHEBI:597326"/>
    </cofactor>
</comment>
<dbReference type="PROSITE" id="PS00165">
    <property type="entry name" value="DEHYDRATASE_SER_THR"/>
    <property type="match status" value="1"/>
</dbReference>
<reference evidence="9 10" key="1">
    <citation type="submission" date="2024-02" db="EMBL/GenBank/DDBJ databases">
        <title>De novo assembly and annotation of 12 fungi associated with fruit tree decline syndrome in Ontario, Canada.</title>
        <authorList>
            <person name="Sulman M."/>
            <person name="Ellouze W."/>
            <person name="Ilyukhin E."/>
        </authorList>
    </citation>
    <scope>NUCLEOTIDE SEQUENCE [LARGE SCALE GENOMIC DNA]</scope>
    <source>
        <strain evidence="9 10">M11/M66-122</strain>
    </source>
</reference>
<gene>
    <name evidence="9" type="primary">CHA1</name>
    <name evidence="9" type="ORF">SLS62_002965</name>
</gene>
<evidence type="ECO:0000256" key="5">
    <source>
        <dbReference type="ARBA" id="ARBA00023239"/>
    </source>
</evidence>
<keyword evidence="10" id="KW-1185">Reference proteome</keyword>
<dbReference type="GO" id="GO:0006565">
    <property type="term" value="P:L-serine catabolic process"/>
    <property type="evidence" value="ECO:0007669"/>
    <property type="project" value="TreeGrafter"/>
</dbReference>
<comment type="catalytic activity">
    <reaction evidence="6">
        <text>L-serine = pyruvate + NH4(+)</text>
        <dbReference type="Rhea" id="RHEA:19169"/>
        <dbReference type="ChEBI" id="CHEBI:15361"/>
        <dbReference type="ChEBI" id="CHEBI:28938"/>
        <dbReference type="ChEBI" id="CHEBI:33384"/>
        <dbReference type="EC" id="4.3.1.17"/>
    </reaction>
</comment>
<dbReference type="EC" id="4.3.1.17" evidence="3"/>
<evidence type="ECO:0000256" key="3">
    <source>
        <dbReference type="ARBA" id="ARBA00012093"/>
    </source>
</evidence>
<name>A0AAN9YV84_9PEZI</name>
<feature type="domain" description="Tryptophan synthase beta chain-like PALP" evidence="8">
    <location>
        <begin position="205"/>
        <end position="433"/>
    </location>
</feature>